<dbReference type="PROSITE" id="PS50928">
    <property type="entry name" value="ABC_TM1"/>
    <property type="match status" value="2"/>
</dbReference>
<feature type="transmembrane region" description="Helical" evidence="8">
    <location>
        <begin position="207"/>
        <end position="231"/>
    </location>
</feature>
<feature type="transmembrane region" description="Helical" evidence="8">
    <location>
        <begin position="264"/>
        <end position="285"/>
    </location>
</feature>
<evidence type="ECO:0000256" key="8">
    <source>
        <dbReference type="RuleBase" id="RU363032"/>
    </source>
</evidence>
<dbReference type="EMBL" id="JBGUBD010000007">
    <property type="protein sequence ID" value="MFA9479198.1"/>
    <property type="molecule type" value="Genomic_DNA"/>
</dbReference>
<dbReference type="CDD" id="cd06261">
    <property type="entry name" value="TM_PBP2"/>
    <property type="match status" value="2"/>
</dbReference>
<dbReference type="Pfam" id="PF00528">
    <property type="entry name" value="BPD_transp_1"/>
    <property type="match status" value="2"/>
</dbReference>
<comment type="caution">
    <text evidence="10">The sequence shown here is derived from an EMBL/GenBank/DDBJ whole genome shotgun (WGS) entry which is preliminary data.</text>
</comment>
<evidence type="ECO:0000256" key="1">
    <source>
        <dbReference type="ARBA" id="ARBA00004429"/>
    </source>
</evidence>
<feature type="transmembrane region" description="Helical" evidence="8">
    <location>
        <begin position="501"/>
        <end position="523"/>
    </location>
</feature>
<dbReference type="PANTHER" id="PTHR43357">
    <property type="entry name" value="INNER MEMBRANE ABC TRANSPORTER PERMEASE PROTEIN YDCV"/>
    <property type="match status" value="1"/>
</dbReference>
<evidence type="ECO:0000256" key="5">
    <source>
        <dbReference type="ARBA" id="ARBA00022692"/>
    </source>
</evidence>
<keyword evidence="11" id="KW-1185">Reference proteome</keyword>
<feature type="transmembrane region" description="Helical" evidence="8">
    <location>
        <begin position="12"/>
        <end position="34"/>
    </location>
</feature>
<comment type="subcellular location">
    <subcellularLocation>
        <location evidence="1">Cell inner membrane</location>
        <topology evidence="1">Multi-pass membrane protein</topology>
    </subcellularLocation>
    <subcellularLocation>
        <location evidence="8">Cell membrane</location>
        <topology evidence="8">Multi-pass membrane protein</topology>
    </subcellularLocation>
</comment>
<protein>
    <submittedName>
        <fullName evidence="10">ABC transporter permease</fullName>
    </submittedName>
</protein>
<feature type="transmembrane region" description="Helical" evidence="8">
    <location>
        <begin position="104"/>
        <end position="125"/>
    </location>
</feature>
<feature type="transmembrane region" description="Helical" evidence="8">
    <location>
        <begin position="438"/>
        <end position="462"/>
    </location>
</feature>
<dbReference type="SUPFAM" id="SSF161098">
    <property type="entry name" value="MetI-like"/>
    <property type="match status" value="2"/>
</dbReference>
<feature type="transmembrane region" description="Helical" evidence="8">
    <location>
        <begin position="373"/>
        <end position="395"/>
    </location>
</feature>
<accession>A0ABV4UA95</accession>
<feature type="transmembrane region" description="Helical" evidence="8">
    <location>
        <begin position="407"/>
        <end position="426"/>
    </location>
</feature>
<feature type="transmembrane region" description="Helical" evidence="8">
    <location>
        <begin position="162"/>
        <end position="186"/>
    </location>
</feature>
<evidence type="ECO:0000256" key="4">
    <source>
        <dbReference type="ARBA" id="ARBA00022519"/>
    </source>
</evidence>
<evidence type="ECO:0000256" key="2">
    <source>
        <dbReference type="ARBA" id="ARBA00022448"/>
    </source>
</evidence>
<feature type="transmembrane region" description="Helical" evidence="8">
    <location>
        <begin position="70"/>
        <end position="92"/>
    </location>
</feature>
<keyword evidence="5 8" id="KW-0812">Transmembrane</keyword>
<comment type="similarity">
    <text evidence="8">Belongs to the binding-protein-dependent transport system permease family.</text>
</comment>
<dbReference type="Gene3D" id="1.10.3720.10">
    <property type="entry name" value="MetI-like"/>
    <property type="match status" value="2"/>
</dbReference>
<evidence type="ECO:0000259" key="9">
    <source>
        <dbReference type="PROSITE" id="PS50928"/>
    </source>
</evidence>
<evidence type="ECO:0000256" key="6">
    <source>
        <dbReference type="ARBA" id="ARBA00022989"/>
    </source>
</evidence>
<gene>
    <name evidence="10" type="ORF">ACERK3_12975</name>
</gene>
<keyword evidence="6 8" id="KW-1133">Transmembrane helix</keyword>
<dbReference type="PANTHER" id="PTHR43357:SF3">
    <property type="entry name" value="FE(3+)-TRANSPORT SYSTEM PERMEASE PROTEIN FBPB 2"/>
    <property type="match status" value="1"/>
</dbReference>
<sequence>MARPFAIRTSTIYRYSLFALLLAVLGLFLVWPIVLTVRGGFRDAEGALTLRYILLVFQDPVLVRGLINSFMIAVFTTIGCMLLAMPLAVLAAKYDFRGKALVTSFVLVPLILPPFVGAIGMRALLGRFGSINAFLVDIGLLDPDGPGIDFLGGAMLGGAGRFWGVVIMQVLHLYPILYLNVTAALANLDPTLDEAALNLGAGRWRRFFRITLPLILPGVFAGTTIVFIWAFTELGTPLMFDYYTVTPVQVFWGISEIADNPRPYALVVVMLTVAVGCYLLGKLAFGRRGYAMQSKASVGAATVKLTGWRGWLALSAFVGVTLIAVMPHIGVVLASFTVDGAWYRSVLPKAFTTSHYGEALTHEMAYRSIQNSLMYALAAMVLAIALGLAISYMVVRVKIRGGWVLDALAMLPLAVPGLVMAFGYVAMTLAWPFREGDIFGGFFTVLGQNPNPIALLIIAYAIRRLPYIVRAAAAGLEQTSSELEEASMNLGAGRLYTIRRVVVPLIMANLIAGGILVFSFAMLEVSDSLVLAQQQQHFPITKAIWEFYNRLGDGPYIASAMGVWGMALLTVTLVGASVLMGKRLGAIFRV</sequence>
<evidence type="ECO:0000256" key="3">
    <source>
        <dbReference type="ARBA" id="ARBA00022475"/>
    </source>
</evidence>
<feature type="transmembrane region" description="Helical" evidence="8">
    <location>
        <begin position="556"/>
        <end position="579"/>
    </location>
</feature>
<dbReference type="InterPro" id="IPR035906">
    <property type="entry name" value="MetI-like_sf"/>
</dbReference>
<feature type="domain" description="ABC transmembrane type-1" evidence="9">
    <location>
        <begin position="369"/>
        <end position="579"/>
    </location>
</feature>
<dbReference type="InterPro" id="IPR000515">
    <property type="entry name" value="MetI-like"/>
</dbReference>
<feature type="transmembrane region" description="Helical" evidence="8">
    <location>
        <begin position="311"/>
        <end position="338"/>
    </location>
</feature>
<keyword evidence="4" id="KW-0997">Cell inner membrane</keyword>
<dbReference type="Proteomes" id="UP001575105">
    <property type="component" value="Unassembled WGS sequence"/>
</dbReference>
<feature type="domain" description="ABC transmembrane type-1" evidence="9">
    <location>
        <begin position="66"/>
        <end position="281"/>
    </location>
</feature>
<proteinExistence type="inferred from homology"/>
<evidence type="ECO:0000313" key="11">
    <source>
        <dbReference type="Proteomes" id="UP001575105"/>
    </source>
</evidence>
<organism evidence="10 11">
    <name type="scientific">Natronomicrosphaera hydrolytica</name>
    <dbReference type="NCBI Taxonomy" id="3242702"/>
    <lineage>
        <taxon>Bacteria</taxon>
        <taxon>Pseudomonadati</taxon>
        <taxon>Planctomycetota</taxon>
        <taxon>Phycisphaerae</taxon>
        <taxon>Phycisphaerales</taxon>
        <taxon>Phycisphaeraceae</taxon>
        <taxon>Natronomicrosphaera</taxon>
    </lineage>
</organism>
<keyword evidence="3" id="KW-1003">Cell membrane</keyword>
<dbReference type="RefSeq" id="WP_425346125.1">
    <property type="nucleotide sequence ID" value="NZ_JBGUBD010000007.1"/>
</dbReference>
<keyword evidence="2 8" id="KW-0813">Transport</keyword>
<evidence type="ECO:0000256" key="7">
    <source>
        <dbReference type="ARBA" id="ARBA00023136"/>
    </source>
</evidence>
<evidence type="ECO:0000313" key="10">
    <source>
        <dbReference type="EMBL" id="MFA9479198.1"/>
    </source>
</evidence>
<name>A0ABV4UA95_9BACT</name>
<reference evidence="10 11" key="1">
    <citation type="submission" date="2024-08" db="EMBL/GenBank/DDBJ databases">
        <title>Whole-genome sequencing of halo(alkali)philic microorganisms from hypersaline lakes.</title>
        <authorList>
            <person name="Sorokin D.Y."/>
            <person name="Merkel A.Y."/>
            <person name="Messina E."/>
            <person name="Yakimov M."/>
        </authorList>
    </citation>
    <scope>NUCLEOTIDE SEQUENCE [LARGE SCALE GENOMIC DNA]</scope>
    <source>
        <strain evidence="10 11">AB-hyl4</strain>
    </source>
</reference>
<keyword evidence="7 8" id="KW-0472">Membrane</keyword>